<dbReference type="EMBL" id="BPLQ01002004">
    <property type="protein sequence ID" value="GIX87447.1"/>
    <property type="molecule type" value="Genomic_DNA"/>
</dbReference>
<keyword evidence="2" id="KW-1185">Reference proteome</keyword>
<evidence type="ECO:0000313" key="2">
    <source>
        <dbReference type="Proteomes" id="UP001054837"/>
    </source>
</evidence>
<dbReference type="Proteomes" id="UP001054837">
    <property type="component" value="Unassembled WGS sequence"/>
</dbReference>
<proteinExistence type="predicted"/>
<comment type="caution">
    <text evidence="1">The sequence shown here is derived from an EMBL/GenBank/DDBJ whole genome shotgun (WGS) entry which is preliminary data.</text>
</comment>
<gene>
    <name evidence="1" type="ORF">CDAR_522331</name>
</gene>
<sequence length="89" mass="9996">MLGSYPSEFSEEAELFFDQSTVPDMRKQILRFSSEEKLGEAASAQANCIEDQEECQPDECCIQDGNTSTGVCRKRHVIGKHHSTLSIRN</sequence>
<evidence type="ECO:0000313" key="1">
    <source>
        <dbReference type="EMBL" id="GIX87447.1"/>
    </source>
</evidence>
<name>A0AAV4NWL4_9ARAC</name>
<accession>A0AAV4NWL4</accession>
<organism evidence="1 2">
    <name type="scientific">Caerostris darwini</name>
    <dbReference type="NCBI Taxonomy" id="1538125"/>
    <lineage>
        <taxon>Eukaryota</taxon>
        <taxon>Metazoa</taxon>
        <taxon>Ecdysozoa</taxon>
        <taxon>Arthropoda</taxon>
        <taxon>Chelicerata</taxon>
        <taxon>Arachnida</taxon>
        <taxon>Araneae</taxon>
        <taxon>Araneomorphae</taxon>
        <taxon>Entelegynae</taxon>
        <taxon>Araneoidea</taxon>
        <taxon>Araneidae</taxon>
        <taxon>Caerostris</taxon>
    </lineage>
</organism>
<protein>
    <submittedName>
        <fullName evidence="1">Uncharacterized protein</fullName>
    </submittedName>
</protein>
<reference evidence="1 2" key="1">
    <citation type="submission" date="2021-06" db="EMBL/GenBank/DDBJ databases">
        <title>Caerostris darwini draft genome.</title>
        <authorList>
            <person name="Kono N."/>
            <person name="Arakawa K."/>
        </authorList>
    </citation>
    <scope>NUCLEOTIDE SEQUENCE [LARGE SCALE GENOMIC DNA]</scope>
</reference>
<dbReference type="AlphaFoldDB" id="A0AAV4NWL4"/>